<reference evidence="1 2" key="1">
    <citation type="submission" date="2019-03" db="EMBL/GenBank/DDBJ databases">
        <title>The genome sequence of a newly discovered highly antifungal drug resistant Aspergillus species, Aspergillus tanneri NIH 1004.</title>
        <authorList>
            <person name="Mounaud S."/>
            <person name="Singh I."/>
            <person name="Joardar V."/>
            <person name="Pakala S."/>
            <person name="Pakala S."/>
            <person name="Venepally P."/>
            <person name="Hoover J."/>
            <person name="Nierman W."/>
            <person name="Chung J."/>
            <person name="Losada L."/>
        </authorList>
    </citation>
    <scope>NUCLEOTIDE SEQUENCE [LARGE SCALE GENOMIC DNA]</scope>
    <source>
        <strain evidence="1 2">NIH1004</strain>
    </source>
</reference>
<accession>A0A4S3J9Y2</accession>
<sequence length="126" mass="14523">MVQLSFHPEILALTANPQNAHQALLLKEPLPQETEKSSWHPCSRFMNLFLDVMRSSSGQRNHYGEEYPTLPPLADDVLEKEDLDVSLRLFVHHPLICRIFLDGWHYEAPTLFDTPDGEDEYEASYA</sequence>
<organism evidence="1 2">
    <name type="scientific">Aspergillus tanneri</name>
    <dbReference type="NCBI Taxonomy" id="1220188"/>
    <lineage>
        <taxon>Eukaryota</taxon>
        <taxon>Fungi</taxon>
        <taxon>Dikarya</taxon>
        <taxon>Ascomycota</taxon>
        <taxon>Pezizomycotina</taxon>
        <taxon>Eurotiomycetes</taxon>
        <taxon>Eurotiomycetidae</taxon>
        <taxon>Eurotiales</taxon>
        <taxon>Aspergillaceae</taxon>
        <taxon>Aspergillus</taxon>
        <taxon>Aspergillus subgen. Circumdati</taxon>
    </lineage>
</organism>
<dbReference type="STRING" id="1220188.A0A4S3J9Y2"/>
<name>A0A4S3J9Y2_9EURO</name>
<dbReference type="Proteomes" id="UP000308092">
    <property type="component" value="Unassembled WGS sequence"/>
</dbReference>
<proteinExistence type="predicted"/>
<gene>
    <name evidence="1" type="ORF">EYZ11_008641</name>
</gene>
<dbReference type="VEuPathDB" id="FungiDB:EYZ11_008641"/>
<evidence type="ECO:0000313" key="2">
    <source>
        <dbReference type="Proteomes" id="UP000308092"/>
    </source>
</evidence>
<comment type="caution">
    <text evidence="1">The sequence shown here is derived from an EMBL/GenBank/DDBJ whole genome shotgun (WGS) entry which is preliminary data.</text>
</comment>
<protein>
    <submittedName>
        <fullName evidence="1">Uncharacterized protein</fullName>
    </submittedName>
</protein>
<dbReference type="AlphaFoldDB" id="A0A4S3J9Y2"/>
<evidence type="ECO:0000313" key="1">
    <source>
        <dbReference type="EMBL" id="THC91889.1"/>
    </source>
</evidence>
<keyword evidence="2" id="KW-1185">Reference proteome</keyword>
<dbReference type="EMBL" id="SOSA01000375">
    <property type="protein sequence ID" value="THC91889.1"/>
    <property type="molecule type" value="Genomic_DNA"/>
</dbReference>